<dbReference type="AlphaFoldDB" id="A0ABD5YL29"/>
<dbReference type="FunFam" id="3.30.465.10:FF:000017">
    <property type="entry name" value="Xanthine dehydrogenase, FAD binding subunit"/>
    <property type="match status" value="1"/>
</dbReference>
<dbReference type="InterPro" id="IPR016169">
    <property type="entry name" value="FAD-bd_PCMH_sub2"/>
</dbReference>
<keyword evidence="6" id="KW-1185">Reference proteome</keyword>
<evidence type="ECO:0000256" key="3">
    <source>
        <dbReference type="ARBA" id="ARBA00023002"/>
    </source>
</evidence>
<dbReference type="InterPro" id="IPR016167">
    <property type="entry name" value="FAD-bd_PCMH_sub1"/>
</dbReference>
<dbReference type="SUPFAM" id="SSF56176">
    <property type="entry name" value="FAD-binding/transporter-associated domain-like"/>
    <property type="match status" value="1"/>
</dbReference>
<keyword evidence="1" id="KW-0285">Flavoprotein</keyword>
<evidence type="ECO:0000256" key="1">
    <source>
        <dbReference type="ARBA" id="ARBA00022630"/>
    </source>
</evidence>
<gene>
    <name evidence="5" type="ORF">ACFQL7_05005</name>
</gene>
<name>A0ABD5YL29_9EURY</name>
<evidence type="ECO:0000313" key="5">
    <source>
        <dbReference type="EMBL" id="MFC7189267.1"/>
    </source>
</evidence>
<dbReference type="PROSITE" id="PS51387">
    <property type="entry name" value="FAD_PCMH"/>
    <property type="match status" value="1"/>
</dbReference>
<proteinExistence type="predicted"/>
<reference evidence="5 6" key="1">
    <citation type="journal article" date="2019" name="Int. J. Syst. Evol. Microbiol.">
        <title>The Global Catalogue of Microorganisms (GCM) 10K type strain sequencing project: providing services to taxonomists for standard genome sequencing and annotation.</title>
        <authorList>
            <consortium name="The Broad Institute Genomics Platform"/>
            <consortium name="The Broad Institute Genome Sequencing Center for Infectious Disease"/>
            <person name="Wu L."/>
            <person name="Ma J."/>
        </authorList>
    </citation>
    <scope>NUCLEOTIDE SEQUENCE [LARGE SCALE GENOMIC DNA]</scope>
    <source>
        <strain evidence="5 6">RDMS1</strain>
    </source>
</reference>
<feature type="domain" description="FAD-binding PCMH-type" evidence="4">
    <location>
        <begin position="1"/>
        <end position="176"/>
    </location>
</feature>
<comment type="caution">
    <text evidence="5">The sequence shown here is derived from an EMBL/GenBank/DDBJ whole genome shotgun (WGS) entry which is preliminary data.</text>
</comment>
<dbReference type="Pfam" id="PF00941">
    <property type="entry name" value="FAD_binding_5"/>
    <property type="match status" value="1"/>
</dbReference>
<dbReference type="PANTHER" id="PTHR42659">
    <property type="entry name" value="XANTHINE DEHYDROGENASE SUBUNIT C-RELATED"/>
    <property type="match status" value="1"/>
</dbReference>
<keyword evidence="3" id="KW-0560">Oxidoreductase</keyword>
<dbReference type="Gene3D" id="3.30.465.10">
    <property type="match status" value="1"/>
</dbReference>
<dbReference type="PANTHER" id="PTHR42659:SF2">
    <property type="entry name" value="XANTHINE DEHYDROGENASE SUBUNIT C-RELATED"/>
    <property type="match status" value="1"/>
</dbReference>
<dbReference type="Proteomes" id="UP001596417">
    <property type="component" value="Unassembled WGS sequence"/>
</dbReference>
<evidence type="ECO:0000313" key="6">
    <source>
        <dbReference type="Proteomes" id="UP001596417"/>
    </source>
</evidence>
<dbReference type="InterPro" id="IPR016166">
    <property type="entry name" value="FAD-bd_PCMH"/>
</dbReference>
<protein>
    <submittedName>
        <fullName evidence="5">FAD binding domain-containing protein</fullName>
    </submittedName>
</protein>
<dbReference type="InterPro" id="IPR051312">
    <property type="entry name" value="Diverse_Substr_Oxidored"/>
</dbReference>
<dbReference type="EMBL" id="JBHTAX010000001">
    <property type="protein sequence ID" value="MFC7189267.1"/>
    <property type="molecule type" value="Genomic_DNA"/>
</dbReference>
<dbReference type="InterPro" id="IPR002346">
    <property type="entry name" value="Mopterin_DH_FAD-bd"/>
</dbReference>
<organism evidence="5 6">
    <name type="scientific">Halocatena marina</name>
    <dbReference type="NCBI Taxonomy" id="2934937"/>
    <lineage>
        <taxon>Archaea</taxon>
        <taxon>Methanobacteriati</taxon>
        <taxon>Methanobacteriota</taxon>
        <taxon>Stenosarchaea group</taxon>
        <taxon>Halobacteria</taxon>
        <taxon>Halobacteriales</taxon>
        <taxon>Natronomonadaceae</taxon>
        <taxon>Halocatena</taxon>
    </lineage>
</organism>
<accession>A0ABD5YL29</accession>
<dbReference type="Gene3D" id="3.30.43.10">
    <property type="entry name" value="Uridine Diphospho-n-acetylenolpyruvylglucosamine Reductase, domain 2"/>
    <property type="match status" value="1"/>
</dbReference>
<evidence type="ECO:0000259" key="4">
    <source>
        <dbReference type="PROSITE" id="PS51387"/>
    </source>
</evidence>
<keyword evidence="2" id="KW-0274">FAD</keyword>
<dbReference type="RefSeq" id="WP_390204791.1">
    <property type="nucleotide sequence ID" value="NZ_JBHSZC010000001.1"/>
</dbReference>
<sequence>MYTNDFEYYCAESTDEAIELLTNHDGAELIAGSHGLLPRMRTGEEEPPVLVDINALDELSLIERADGELSIGALATHAEISASEMIREDAPALSDAASEVGDVQVRNGGTIGGNLAHGDARTDHPAAVLALGGSLSVHGPDGERLINADDLFEGHFETAISDHEIVTELRIPIDENTTSTYLKRRNPVSGYPQ</sequence>
<dbReference type="InterPro" id="IPR036318">
    <property type="entry name" value="FAD-bd_PCMH-like_sf"/>
</dbReference>
<dbReference type="GO" id="GO:0016491">
    <property type="term" value="F:oxidoreductase activity"/>
    <property type="evidence" value="ECO:0007669"/>
    <property type="project" value="UniProtKB-KW"/>
</dbReference>
<evidence type="ECO:0000256" key="2">
    <source>
        <dbReference type="ARBA" id="ARBA00022827"/>
    </source>
</evidence>